<dbReference type="PANTHER" id="PTHR46118">
    <property type="entry name" value="PROTEIN ABHD11"/>
    <property type="match status" value="1"/>
</dbReference>
<dbReference type="InterPro" id="IPR029058">
    <property type="entry name" value="AB_hydrolase_fold"/>
</dbReference>
<dbReference type="InterPro" id="IPR000073">
    <property type="entry name" value="AB_hydrolase_1"/>
</dbReference>
<name>A0A235CEQ6_9GAMM</name>
<dbReference type="InterPro" id="IPR000639">
    <property type="entry name" value="Epox_hydrolase-like"/>
</dbReference>
<reference evidence="3 4" key="1">
    <citation type="submission" date="2017-08" db="EMBL/GenBank/DDBJ databases">
        <title>Draft Genome Sequence of the Marine Bacterium Oceanimonas baumannii ATCC 700832.</title>
        <authorList>
            <person name="Mcclelland W.D."/>
            <person name="Brennan M.A."/>
            <person name="Trachtenberg A.M."/>
            <person name="Maclea K.S."/>
        </authorList>
    </citation>
    <scope>NUCLEOTIDE SEQUENCE [LARGE SCALE GENOMIC DNA]</scope>
    <source>
        <strain evidence="3 4">ATCC 700832</strain>
    </source>
</reference>
<dbReference type="OrthoDB" id="9808398at2"/>
<dbReference type="PRINTS" id="PR00412">
    <property type="entry name" value="EPOXHYDRLASE"/>
</dbReference>
<dbReference type="Pfam" id="PF12697">
    <property type="entry name" value="Abhydrolase_6"/>
    <property type="match status" value="1"/>
</dbReference>
<gene>
    <name evidence="3" type="ORF">B6S09_13650</name>
</gene>
<accession>A0A235CEQ6</accession>
<feature type="domain" description="AB hydrolase-1" evidence="2">
    <location>
        <begin position="14"/>
        <end position="244"/>
    </location>
</feature>
<comment type="caution">
    <text evidence="3">The sequence shown here is derived from an EMBL/GenBank/DDBJ whole genome shotgun (WGS) entry which is preliminary data.</text>
</comment>
<dbReference type="RefSeq" id="WP_094279051.1">
    <property type="nucleotide sequence ID" value="NZ_NQJF01000011.1"/>
</dbReference>
<dbReference type="PANTHER" id="PTHR46118:SF4">
    <property type="entry name" value="PROTEIN ABHD11"/>
    <property type="match status" value="1"/>
</dbReference>
<dbReference type="AlphaFoldDB" id="A0A235CEQ6"/>
<evidence type="ECO:0000313" key="3">
    <source>
        <dbReference type="EMBL" id="OYD23101.1"/>
    </source>
</evidence>
<dbReference type="EMBL" id="NQJF01000011">
    <property type="protein sequence ID" value="OYD23101.1"/>
    <property type="molecule type" value="Genomic_DNA"/>
</dbReference>
<organism evidence="3 4">
    <name type="scientific">Oceanimonas baumannii</name>
    <dbReference type="NCBI Taxonomy" id="129578"/>
    <lineage>
        <taxon>Bacteria</taxon>
        <taxon>Pseudomonadati</taxon>
        <taxon>Pseudomonadota</taxon>
        <taxon>Gammaproteobacteria</taxon>
        <taxon>Aeromonadales</taxon>
        <taxon>Aeromonadaceae</taxon>
        <taxon>Oceanimonas</taxon>
    </lineage>
</organism>
<proteinExistence type="predicted"/>
<protein>
    <submittedName>
        <fullName evidence="3">Alpha/beta hydrolase</fullName>
    </submittedName>
</protein>
<sequence length="254" mass="28099">MGLNYRQQGRGMPVILVHGLFGSLDNLNGLNRALTEQFEVIAVDLRNHGQSFHSEEMTYTAMAEDLLELAAQLQLERPAMVGHSMGGKAVMMAAGLAPERVRGLVVADMAPVAYQQVRHQDVFSGLQAVIDAGCQTRKEADAVLEKHIHTAGVRQFLLKSYSGGSNVWRFNVAALRNAYENIMGWPGLPVPYDAPVLFIKGSESDYLLPEHQSAVQAQFPRARARVIQDTGHWLHAEKPQVFNRLVQDFLLALS</sequence>
<dbReference type="GO" id="GO:0016787">
    <property type="term" value="F:hydrolase activity"/>
    <property type="evidence" value="ECO:0007669"/>
    <property type="project" value="UniProtKB-KW"/>
</dbReference>
<evidence type="ECO:0000259" key="2">
    <source>
        <dbReference type="Pfam" id="PF12697"/>
    </source>
</evidence>
<evidence type="ECO:0000313" key="4">
    <source>
        <dbReference type="Proteomes" id="UP000243640"/>
    </source>
</evidence>
<dbReference type="Gene3D" id="3.40.50.1820">
    <property type="entry name" value="alpha/beta hydrolase"/>
    <property type="match status" value="1"/>
</dbReference>
<dbReference type="SUPFAM" id="SSF53474">
    <property type="entry name" value="alpha/beta-Hydrolases"/>
    <property type="match status" value="1"/>
</dbReference>
<evidence type="ECO:0000256" key="1">
    <source>
        <dbReference type="ARBA" id="ARBA00022801"/>
    </source>
</evidence>
<keyword evidence="1 3" id="KW-0378">Hydrolase</keyword>
<dbReference type="Proteomes" id="UP000243640">
    <property type="component" value="Unassembled WGS sequence"/>
</dbReference>